<dbReference type="SUPFAM" id="SSF53474">
    <property type="entry name" value="alpha/beta-Hydrolases"/>
    <property type="match status" value="1"/>
</dbReference>
<dbReference type="Pfam" id="PF12697">
    <property type="entry name" value="Abhydrolase_6"/>
    <property type="match status" value="1"/>
</dbReference>
<accession>A0A367XU01</accession>
<dbReference type="PANTHER" id="PTHR43194">
    <property type="entry name" value="HYDROLASE ALPHA/BETA FOLD FAMILY"/>
    <property type="match status" value="1"/>
</dbReference>
<dbReference type="PRINTS" id="PR00111">
    <property type="entry name" value="ABHYDROLASE"/>
</dbReference>
<organism evidence="2 3">
    <name type="scientific">Microbacterium sorbitolivorans</name>
    <dbReference type="NCBI Taxonomy" id="1867410"/>
    <lineage>
        <taxon>Bacteria</taxon>
        <taxon>Bacillati</taxon>
        <taxon>Actinomycetota</taxon>
        <taxon>Actinomycetes</taxon>
        <taxon>Micrococcales</taxon>
        <taxon>Microbacteriaceae</taxon>
        <taxon>Microbacterium</taxon>
    </lineage>
</organism>
<dbReference type="InterPro" id="IPR050228">
    <property type="entry name" value="Carboxylesterase_BioH"/>
</dbReference>
<reference evidence="2 3" key="1">
    <citation type="submission" date="2018-07" db="EMBL/GenBank/DDBJ databases">
        <title>Microbacterium endoborsara sp. nov., a novel actinobacterium isolated from Borszczowia aralocaspica.</title>
        <authorList>
            <person name="An D."/>
        </authorList>
    </citation>
    <scope>NUCLEOTIDE SEQUENCE [LARGE SCALE GENOMIC DNA]</scope>
    <source>
        <strain evidence="2 3">C1.15228</strain>
    </source>
</reference>
<comment type="caution">
    <text evidence="2">The sequence shown here is derived from an EMBL/GenBank/DDBJ whole genome shotgun (WGS) entry which is preliminary data.</text>
</comment>
<proteinExistence type="predicted"/>
<dbReference type="GO" id="GO:0016787">
    <property type="term" value="F:hydrolase activity"/>
    <property type="evidence" value="ECO:0007669"/>
    <property type="project" value="UniProtKB-KW"/>
</dbReference>
<name>A0A367XU01_9MICO</name>
<dbReference type="Proteomes" id="UP000253508">
    <property type="component" value="Unassembled WGS sequence"/>
</dbReference>
<sequence>MGLAANPPEGHPVTAPAALDEFAFLIDDARDQHAAVPTVRREQLALDGSLVLSALVFGDDRPRAVFVHGAGLNAHTWDRTIIDLGEPALAIDLPGHGDSPWRDDADYSPETNADAVIRAIEHWAQAPVSLVGHSLGGLTAIHVAARRPDLVSHLTLVDILPGIGGVGRSALAPFYERLEFASVDDVLDHAVSFGLGGEREKARRSVILNTRTRGDGVVEWKHHMARIFSNSAPDDSPVEIDDDRDARALASIEVPVTLIAGSHGFLSPERIRDFAAARPENEAIVLDAPHNVQETSHLDLAHSVRASLPGRN</sequence>
<keyword evidence="2" id="KW-0378">Hydrolase</keyword>
<evidence type="ECO:0000313" key="2">
    <source>
        <dbReference type="EMBL" id="RCK57064.1"/>
    </source>
</evidence>
<evidence type="ECO:0000313" key="3">
    <source>
        <dbReference type="Proteomes" id="UP000253508"/>
    </source>
</evidence>
<protein>
    <submittedName>
        <fullName evidence="2">Alpha/beta hydrolase</fullName>
    </submittedName>
</protein>
<evidence type="ECO:0000259" key="1">
    <source>
        <dbReference type="Pfam" id="PF12697"/>
    </source>
</evidence>
<feature type="domain" description="AB hydrolase-1" evidence="1">
    <location>
        <begin position="65"/>
        <end position="294"/>
    </location>
</feature>
<gene>
    <name evidence="2" type="ORF">DTO57_12175</name>
</gene>
<dbReference type="PANTHER" id="PTHR43194:SF2">
    <property type="entry name" value="PEROXISOMAL MEMBRANE PROTEIN LPX1"/>
    <property type="match status" value="1"/>
</dbReference>
<dbReference type="EMBL" id="QORO01000005">
    <property type="protein sequence ID" value="RCK57064.1"/>
    <property type="molecule type" value="Genomic_DNA"/>
</dbReference>
<dbReference type="InterPro" id="IPR000073">
    <property type="entry name" value="AB_hydrolase_1"/>
</dbReference>
<keyword evidence="3" id="KW-1185">Reference proteome</keyword>
<dbReference type="InterPro" id="IPR029058">
    <property type="entry name" value="AB_hydrolase_fold"/>
</dbReference>
<dbReference type="AlphaFoldDB" id="A0A367XU01"/>
<dbReference type="OrthoDB" id="63519at2"/>
<dbReference type="Gene3D" id="3.40.50.1820">
    <property type="entry name" value="alpha/beta hydrolase"/>
    <property type="match status" value="1"/>
</dbReference>